<dbReference type="SMART" id="SM00367">
    <property type="entry name" value="LRR_CC"/>
    <property type="match status" value="5"/>
</dbReference>
<evidence type="ECO:0000259" key="2">
    <source>
        <dbReference type="Pfam" id="PF18511"/>
    </source>
</evidence>
<dbReference type="Proteomes" id="UP000187406">
    <property type="component" value="Unassembled WGS sequence"/>
</dbReference>
<proteinExistence type="predicted"/>
<dbReference type="PANTHER" id="PTHR13382">
    <property type="entry name" value="MITOCHONDRIAL ATP SYNTHASE COUPLING FACTOR B"/>
    <property type="match status" value="1"/>
</dbReference>
<comment type="caution">
    <text evidence="4">The sequence shown here is derived from an EMBL/GenBank/DDBJ whole genome shotgun (WGS) entry which is preliminary data.</text>
</comment>
<sequence>MATKLGDDEVGLILNWIVDRNDRNVSSQVCKQWLRVEGQTRRSIRIFEPESLPNLLPRFPNLLSLESTTLISNTNLKFIAQNCPKLKTLNLNLKQRQDLDVYDDSLCDDDFGDKGLCFLANWCRNLSKVLLRRRINVGFDGVIAVVNQSVQNLTVLDLGRCNLINDQVLEAVAGAHSIRVLIFNGCSLITDMGLIALSTGLASKSLKTLAMAECDRITDSGVSFLQRMCCLEVLILAECGPKVTDSGTITVARIASLKRLNLSWLINVSDFTLMAIAEGCKSLERIDLTGCELITVDGIRALRNLERLEAVVLVFCYNICDVDLETLRQCKSLRYAVLSKDVDTR</sequence>
<evidence type="ECO:0000313" key="5">
    <source>
        <dbReference type="Proteomes" id="UP000187406"/>
    </source>
</evidence>
<evidence type="ECO:0000313" key="4">
    <source>
        <dbReference type="EMBL" id="GAV65540.1"/>
    </source>
</evidence>
<keyword evidence="5" id="KW-1185">Reference proteome</keyword>
<dbReference type="SUPFAM" id="SSF52047">
    <property type="entry name" value="RNI-like"/>
    <property type="match status" value="1"/>
</dbReference>
<dbReference type="InterPro" id="IPR032675">
    <property type="entry name" value="LRR_dom_sf"/>
</dbReference>
<dbReference type="InterPro" id="IPR050648">
    <property type="entry name" value="F-box_LRR-repeat"/>
</dbReference>
<dbReference type="OrthoDB" id="1870722at2759"/>
<dbReference type="Gene3D" id="1.20.1280.50">
    <property type="match status" value="1"/>
</dbReference>
<dbReference type="Pfam" id="PF13516">
    <property type="entry name" value="LRR_6"/>
    <property type="match status" value="1"/>
</dbReference>
<evidence type="ECO:0000256" key="1">
    <source>
        <dbReference type="ARBA" id="ARBA00022786"/>
    </source>
</evidence>
<dbReference type="InterPro" id="IPR041567">
    <property type="entry name" value="COI1_F-box"/>
</dbReference>
<dbReference type="Pfam" id="PF18511">
    <property type="entry name" value="F-box_5"/>
    <property type="match status" value="1"/>
</dbReference>
<evidence type="ECO:0000259" key="3">
    <source>
        <dbReference type="Pfam" id="PF25372"/>
    </source>
</evidence>
<dbReference type="InterPro" id="IPR006553">
    <property type="entry name" value="Leu-rich_rpt_Cys-con_subtyp"/>
</dbReference>
<feature type="domain" description="COI1 F-box" evidence="2">
    <location>
        <begin position="7"/>
        <end position="42"/>
    </location>
</feature>
<dbReference type="EMBL" id="BDDD01000419">
    <property type="protein sequence ID" value="GAV65540.1"/>
    <property type="molecule type" value="Genomic_DNA"/>
</dbReference>
<keyword evidence="1" id="KW-0833">Ubl conjugation pathway</keyword>
<dbReference type="InParanoid" id="A0A1Q3BC20"/>
<reference evidence="5" key="1">
    <citation type="submission" date="2016-04" db="EMBL/GenBank/DDBJ databases">
        <title>Cephalotus genome sequencing.</title>
        <authorList>
            <person name="Fukushima K."/>
            <person name="Hasebe M."/>
            <person name="Fang X."/>
        </authorList>
    </citation>
    <scope>NUCLEOTIDE SEQUENCE [LARGE SCALE GENOMIC DNA]</scope>
    <source>
        <strain evidence="5">cv. St1</strain>
    </source>
</reference>
<dbReference type="Gene3D" id="3.80.10.10">
    <property type="entry name" value="Ribonuclease Inhibitor"/>
    <property type="match status" value="2"/>
</dbReference>
<dbReference type="AlphaFoldDB" id="A0A1Q3BC20"/>
<gene>
    <name evidence="4" type="ORF">CFOL_v3_09055</name>
</gene>
<dbReference type="Pfam" id="PF25372">
    <property type="entry name" value="DUF7885"/>
    <property type="match status" value="1"/>
</dbReference>
<dbReference type="STRING" id="3775.A0A1Q3BC20"/>
<protein>
    <submittedName>
        <fullName evidence="4">LRR_6 domain-containing protein</fullName>
    </submittedName>
</protein>
<name>A0A1Q3BC20_CEPFO</name>
<dbReference type="PANTHER" id="PTHR13382:SF76">
    <property type="entry name" value="F-BOX AND LEUCINE-RICH REPEAT PROTEIN 14-RELATED"/>
    <property type="match status" value="1"/>
</dbReference>
<feature type="domain" description="F-box/LRR-repeat protein 15-like leucin rich repeat" evidence="3">
    <location>
        <begin position="148"/>
        <end position="225"/>
    </location>
</feature>
<dbReference type="GO" id="GO:0005737">
    <property type="term" value="C:cytoplasm"/>
    <property type="evidence" value="ECO:0007669"/>
    <property type="project" value="TreeGrafter"/>
</dbReference>
<dbReference type="InterPro" id="IPR001611">
    <property type="entry name" value="Leu-rich_rpt"/>
</dbReference>
<dbReference type="InterPro" id="IPR057207">
    <property type="entry name" value="FBXL15_LRR"/>
</dbReference>
<accession>A0A1Q3BC20</accession>
<organism evidence="4 5">
    <name type="scientific">Cephalotus follicularis</name>
    <name type="common">Albany pitcher plant</name>
    <dbReference type="NCBI Taxonomy" id="3775"/>
    <lineage>
        <taxon>Eukaryota</taxon>
        <taxon>Viridiplantae</taxon>
        <taxon>Streptophyta</taxon>
        <taxon>Embryophyta</taxon>
        <taxon>Tracheophyta</taxon>
        <taxon>Spermatophyta</taxon>
        <taxon>Magnoliopsida</taxon>
        <taxon>eudicotyledons</taxon>
        <taxon>Gunneridae</taxon>
        <taxon>Pentapetalae</taxon>
        <taxon>rosids</taxon>
        <taxon>fabids</taxon>
        <taxon>Oxalidales</taxon>
        <taxon>Cephalotaceae</taxon>
        <taxon>Cephalotus</taxon>
    </lineage>
</organism>